<evidence type="ECO:0000313" key="3">
    <source>
        <dbReference type="EMBL" id="MBB6032357.1"/>
    </source>
</evidence>
<proteinExistence type="predicted"/>
<dbReference type="EMBL" id="JACHGT010000001">
    <property type="protein sequence ID" value="MBB6032357.1"/>
    <property type="molecule type" value="Genomic_DNA"/>
</dbReference>
<organism evidence="3 4">
    <name type="scientific">Phytomonospora endophytica</name>
    <dbReference type="NCBI Taxonomy" id="714109"/>
    <lineage>
        <taxon>Bacteria</taxon>
        <taxon>Bacillati</taxon>
        <taxon>Actinomycetota</taxon>
        <taxon>Actinomycetes</taxon>
        <taxon>Micromonosporales</taxon>
        <taxon>Micromonosporaceae</taxon>
        <taxon>Phytomonospora</taxon>
    </lineage>
</organism>
<feature type="signal peptide" evidence="2">
    <location>
        <begin position="1"/>
        <end position="23"/>
    </location>
</feature>
<keyword evidence="2" id="KW-0732">Signal</keyword>
<dbReference type="RefSeq" id="WP_239122241.1">
    <property type="nucleotide sequence ID" value="NZ_BONT01000064.1"/>
</dbReference>
<evidence type="ECO:0008006" key="5">
    <source>
        <dbReference type="Google" id="ProtNLM"/>
    </source>
</evidence>
<keyword evidence="4" id="KW-1185">Reference proteome</keyword>
<gene>
    <name evidence="3" type="ORF">HNR73_000199</name>
</gene>
<protein>
    <recommendedName>
        <fullName evidence="5">DUF4185 domain-containing protein</fullName>
    </recommendedName>
</protein>
<feature type="region of interest" description="Disordered" evidence="1">
    <location>
        <begin position="32"/>
        <end position="74"/>
    </location>
</feature>
<dbReference type="Proteomes" id="UP000548476">
    <property type="component" value="Unassembled WGS sequence"/>
</dbReference>
<evidence type="ECO:0000256" key="2">
    <source>
        <dbReference type="SAM" id="SignalP"/>
    </source>
</evidence>
<reference evidence="3 4" key="1">
    <citation type="submission" date="2020-08" db="EMBL/GenBank/DDBJ databases">
        <title>Genomic Encyclopedia of Type Strains, Phase IV (KMG-IV): sequencing the most valuable type-strain genomes for metagenomic binning, comparative biology and taxonomic classification.</title>
        <authorList>
            <person name="Goeker M."/>
        </authorList>
    </citation>
    <scope>NUCLEOTIDE SEQUENCE [LARGE SCALE GENOMIC DNA]</scope>
    <source>
        <strain evidence="3 4">YIM 65646</strain>
    </source>
</reference>
<evidence type="ECO:0000256" key="1">
    <source>
        <dbReference type="SAM" id="MobiDB-lite"/>
    </source>
</evidence>
<feature type="chain" id="PRO_5039129250" description="DUF4185 domain-containing protein" evidence="2">
    <location>
        <begin position="24"/>
        <end position="993"/>
    </location>
</feature>
<sequence>MPRRHRKRHPLLVFASVAVMAVATTGSIPTVEQAAAEPPPAATAAAPERPGVPDPKPYDPVPVADGRIDASAKPDFGPAEKIAAAYERGELSDDDLVRYGTSAVADPASVPAGLRPTGDLDVDAAHFAQYIAAHAVGASEEARAGIAPTLTDRSGTGGGDLGVAASPDCGGASYEYLGANLKCRFYSGEFVLLYNIASGSSPGVPPAAGANGRPLAIVNMANALSVAFDEYRAMGYPITVKDDKPFAVVVGIESILGQPMDAPFVLPFGINQQPTMLMPPDPGQYDYLPRHELFHVFQYQFWDKSDVTWDYLWDFVGGEEFGSMNWWQEATAEWATHQTYKRVPFDPLGQADDYAHGVGTFLSRPYAAINEWDGLGNTRPYGAFLFPLYLTERTGAAFVRNTWENVRDHDHLPIEAIRAAASSYGLSLDDLLVGFAVANYRLSGEQSGPPPNPHAGFGYADSDRSMWRDELETFQKPDGSYPTEGDSLGGARPWRTHENLKVNDQAFGFGLAPGGAQYYDFAAQKNYGDPNCGYCGTLTIGPNGSHPDLSYIGLVWAPTGASGTLAKYPNAARIVYPNADGVLRVTDFAWPMVVTLVAVRTDLKIHSSDAGGDFRTYPFKAENLIALSNRSCSLRTPEPAYVEVNAAPETAFNDYAMTAAFPEWTGGDSTYSVKLPDGRILWIFSDTFLGPLKSDGTRPITAQLINSTFVIQNGTRFTTVTGGSKSSPTAIMPPSQALHWFWAGDGMITGSGKLQVVYQEYKKVSDDGDGDGYPDNWGFAFNRNVVATFNLANLSSPESVKALPSASGVAWASALMPSSRSGDGYTYVYGVNDAKINKKMRIARVRGSDLASGRWQFWTPRGWTERETAGEDSLNGIANEYSVSPWSGQFLLISQDSTEAFSGWINGYTSCNPAGPFGRRSSVYRMPEPGPYGSYWDGDIIAYNAHAHPELSSGNTWVISYNVNSMDTGVHDGADHYRDPSIYRPRFIKVTFV</sequence>
<evidence type="ECO:0000313" key="4">
    <source>
        <dbReference type="Proteomes" id="UP000548476"/>
    </source>
</evidence>
<name>A0A841FGY3_9ACTN</name>
<comment type="caution">
    <text evidence="3">The sequence shown here is derived from an EMBL/GenBank/DDBJ whole genome shotgun (WGS) entry which is preliminary data.</text>
</comment>
<dbReference type="AlphaFoldDB" id="A0A841FGY3"/>
<accession>A0A841FGY3</accession>
<feature type="compositionally biased region" description="Pro residues" evidence="1">
    <location>
        <begin position="50"/>
        <end position="60"/>
    </location>
</feature>